<gene>
    <name evidence="1" type="ORF">OTU49_007051</name>
</gene>
<evidence type="ECO:0000313" key="1">
    <source>
        <dbReference type="EMBL" id="KAK8732359.1"/>
    </source>
</evidence>
<dbReference type="Proteomes" id="UP001445076">
    <property type="component" value="Unassembled WGS sequence"/>
</dbReference>
<proteinExistence type="predicted"/>
<keyword evidence="2" id="KW-1185">Reference proteome</keyword>
<reference evidence="1 2" key="1">
    <citation type="journal article" date="2024" name="BMC Genomics">
        <title>Genome assembly of redclaw crayfish (Cherax quadricarinatus) provides insights into its immune adaptation and hypoxia tolerance.</title>
        <authorList>
            <person name="Liu Z."/>
            <person name="Zheng J."/>
            <person name="Li H."/>
            <person name="Fang K."/>
            <person name="Wang S."/>
            <person name="He J."/>
            <person name="Zhou D."/>
            <person name="Weng S."/>
            <person name="Chi M."/>
            <person name="Gu Z."/>
            <person name="He J."/>
            <person name="Li F."/>
            <person name="Wang M."/>
        </authorList>
    </citation>
    <scope>NUCLEOTIDE SEQUENCE [LARGE SCALE GENOMIC DNA]</scope>
    <source>
        <strain evidence="1">ZL_2023a</strain>
    </source>
</reference>
<dbReference type="AlphaFoldDB" id="A0AAW0X2T1"/>
<evidence type="ECO:0000313" key="2">
    <source>
        <dbReference type="Proteomes" id="UP001445076"/>
    </source>
</evidence>
<comment type="caution">
    <text evidence="1">The sequence shown here is derived from an EMBL/GenBank/DDBJ whole genome shotgun (WGS) entry which is preliminary data.</text>
</comment>
<accession>A0AAW0X2T1</accession>
<dbReference type="EMBL" id="JARKIK010000057">
    <property type="protein sequence ID" value="KAK8732359.1"/>
    <property type="molecule type" value="Genomic_DNA"/>
</dbReference>
<organism evidence="1 2">
    <name type="scientific">Cherax quadricarinatus</name>
    <name type="common">Australian red claw crayfish</name>
    <dbReference type="NCBI Taxonomy" id="27406"/>
    <lineage>
        <taxon>Eukaryota</taxon>
        <taxon>Metazoa</taxon>
        <taxon>Ecdysozoa</taxon>
        <taxon>Arthropoda</taxon>
        <taxon>Crustacea</taxon>
        <taxon>Multicrustacea</taxon>
        <taxon>Malacostraca</taxon>
        <taxon>Eumalacostraca</taxon>
        <taxon>Eucarida</taxon>
        <taxon>Decapoda</taxon>
        <taxon>Pleocyemata</taxon>
        <taxon>Astacidea</taxon>
        <taxon>Parastacoidea</taxon>
        <taxon>Parastacidae</taxon>
        <taxon>Cherax</taxon>
    </lineage>
</organism>
<feature type="non-terminal residue" evidence="1">
    <location>
        <position position="1"/>
    </location>
</feature>
<protein>
    <submittedName>
        <fullName evidence="1">Uncharacterized protein</fullName>
    </submittedName>
</protein>
<name>A0AAW0X2T1_CHEQU</name>
<sequence>EELKITNLTSDLVKCEDLFSNYEKFCCEKNRIKADNGFAGKILASLGVKSVRKGGTNGQGQNCMYSGLQWVRKELTAANSSCLEKSLNSSCPLENLASKNTSVRCYKADAVIDNIITNDTVPSQKSMDDYLSARMQITGRSDDIVPREDVLLDYKKYCKTNRVKSGFVRDFCHYLDTIGIDVNIGKTQEGCYIIAFVGLLWAQPPLDCPSPCNSSSVSHNRLLSIKIARDSFVEFLGKEVKITKVSTDLVNRKDLFRNYEKFCEKNKVSAKKVLRGRILSMLGVKCITRRGGINGQGQEYIYSGLQWVKKNFNSANSSQYSFNSSCPQENSAPINTSMEFIKDDAVIENKLNDYPLLCNKSINDFLSTRVQITGRSDDVIPRKDLFSSYKRYCRISRIKAHPARYFWHYLNERGIPVNLTKNQVGHHTITYSGLLWVQSSCDCPSLTCNSSSTYNDNHRSISNARDYLSFVDFLGEEMKITRLPSDAVESEDLFRNYEKFCRERNKVPTKKIFIGHILDSLGVKATTRTVHVYSGLKKSSISSCLPKIMTSENTFMQFYMERLIITGIETDLVVLQELMTKYEQFCHDRQVNPLTAHSVGRIIRRLGVKKAVRLNNKTKRRRHAYKGLAWIKNDANPDYDLLTHCRNGPKKATLADKKKQELAEEHGTSPVKLREDGLEDFLSVWTTADAAEFLNCVNLSLSSYPFSAQVSKEL</sequence>